<reference evidence="1" key="2">
    <citation type="journal article" date="2015" name="Data Brief">
        <title>Shoot transcriptome of the giant reed, Arundo donax.</title>
        <authorList>
            <person name="Barrero R.A."/>
            <person name="Guerrero F.D."/>
            <person name="Moolhuijzen P."/>
            <person name="Goolsby J.A."/>
            <person name="Tidwell J."/>
            <person name="Bellgard S.E."/>
            <person name="Bellgard M.I."/>
        </authorList>
    </citation>
    <scope>NUCLEOTIDE SEQUENCE</scope>
    <source>
        <tissue evidence="1">Shoot tissue taken approximately 20 cm above the soil surface</tissue>
    </source>
</reference>
<evidence type="ECO:0000313" key="1">
    <source>
        <dbReference type="EMBL" id="JAE04814.1"/>
    </source>
</evidence>
<accession>A0A0A9F0R6</accession>
<protein>
    <submittedName>
        <fullName evidence="1">Uncharacterized protein</fullName>
    </submittedName>
</protein>
<reference evidence="1" key="1">
    <citation type="submission" date="2014-09" db="EMBL/GenBank/DDBJ databases">
        <authorList>
            <person name="Magalhaes I.L.F."/>
            <person name="Oliveira U."/>
            <person name="Santos F.R."/>
            <person name="Vidigal T.H.D.A."/>
            <person name="Brescovit A.D."/>
            <person name="Santos A.J."/>
        </authorList>
    </citation>
    <scope>NUCLEOTIDE SEQUENCE</scope>
    <source>
        <tissue evidence="1">Shoot tissue taken approximately 20 cm above the soil surface</tissue>
    </source>
</reference>
<dbReference type="AlphaFoldDB" id="A0A0A9F0R6"/>
<name>A0A0A9F0R6_ARUDO</name>
<organism evidence="1">
    <name type="scientific">Arundo donax</name>
    <name type="common">Giant reed</name>
    <name type="synonym">Donax arundinaceus</name>
    <dbReference type="NCBI Taxonomy" id="35708"/>
    <lineage>
        <taxon>Eukaryota</taxon>
        <taxon>Viridiplantae</taxon>
        <taxon>Streptophyta</taxon>
        <taxon>Embryophyta</taxon>
        <taxon>Tracheophyta</taxon>
        <taxon>Spermatophyta</taxon>
        <taxon>Magnoliopsida</taxon>
        <taxon>Liliopsida</taxon>
        <taxon>Poales</taxon>
        <taxon>Poaceae</taxon>
        <taxon>PACMAD clade</taxon>
        <taxon>Arundinoideae</taxon>
        <taxon>Arundineae</taxon>
        <taxon>Arundo</taxon>
    </lineage>
</organism>
<proteinExistence type="predicted"/>
<sequence>MIEEAVATEEGGGRIKRLVMDLLAKAKDQ</sequence>
<dbReference type="EMBL" id="GBRH01193082">
    <property type="protein sequence ID" value="JAE04814.1"/>
    <property type="molecule type" value="Transcribed_RNA"/>
</dbReference>